<dbReference type="OrthoDB" id="10051395at2759"/>
<keyword evidence="8" id="KW-0500">Molybdenum</keyword>
<dbReference type="InterPro" id="IPR014756">
    <property type="entry name" value="Ig_E-set"/>
</dbReference>
<evidence type="ECO:0000313" key="17">
    <source>
        <dbReference type="EMBL" id="KKA26420.1"/>
    </source>
</evidence>
<keyword evidence="10" id="KW-0479">Metal-binding</keyword>
<dbReference type="EMBL" id="LAEV01002192">
    <property type="protein sequence ID" value="KKA26420.1"/>
    <property type="molecule type" value="Genomic_DNA"/>
</dbReference>
<comment type="cofactor">
    <cofactor evidence="1">
        <name>Mo-molybdopterin</name>
        <dbReference type="ChEBI" id="CHEBI:71302"/>
    </cofactor>
</comment>
<dbReference type="EC" id="1.8.3.1" evidence="5"/>
<dbReference type="Pfam" id="PF03404">
    <property type="entry name" value="Mo-co_dimer"/>
    <property type="match status" value="2"/>
</dbReference>
<comment type="pathway">
    <text evidence="4">Energy metabolism; sulfur metabolism.</text>
</comment>
<evidence type="ECO:0000256" key="12">
    <source>
        <dbReference type="ARBA" id="ARBA00023004"/>
    </source>
</evidence>
<evidence type="ECO:0000256" key="7">
    <source>
        <dbReference type="ARBA" id="ARBA00015499"/>
    </source>
</evidence>
<comment type="subcellular location">
    <subcellularLocation>
        <location evidence="3">Mitochondrion intermembrane space</location>
    </subcellularLocation>
</comment>
<keyword evidence="11" id="KW-0560">Oxidoreductase</keyword>
<dbReference type="FunFam" id="3.90.420.10:FF:000002">
    <property type="entry name" value="sulfite oxidase, mitochondrial"/>
    <property type="match status" value="1"/>
</dbReference>
<dbReference type="Pfam" id="PF00173">
    <property type="entry name" value="Cyt-b5"/>
    <property type="match status" value="1"/>
</dbReference>
<dbReference type="SMART" id="SM01117">
    <property type="entry name" value="Cyt-b5"/>
    <property type="match status" value="1"/>
</dbReference>
<protein>
    <recommendedName>
        <fullName evidence="7">Nitrate reductase [NADPH]</fullName>
        <ecNumber evidence="6">1.7.1.3</ecNumber>
        <ecNumber evidence="5">1.8.3.1</ecNumber>
    </recommendedName>
</protein>
<dbReference type="SUPFAM" id="SSF81296">
    <property type="entry name" value="E set domains"/>
    <property type="match status" value="1"/>
</dbReference>
<feature type="region of interest" description="Disordered" evidence="15">
    <location>
        <begin position="52"/>
        <end position="76"/>
    </location>
</feature>
<dbReference type="PRINTS" id="PR00407">
    <property type="entry name" value="EUMOPTERIN"/>
</dbReference>
<keyword evidence="9" id="KW-0349">Heme</keyword>
<dbReference type="InterPro" id="IPR036374">
    <property type="entry name" value="OxRdtase_Mopterin-bd_sf"/>
</dbReference>
<dbReference type="AlphaFoldDB" id="A0A0F4Z7V1"/>
<evidence type="ECO:0000259" key="16">
    <source>
        <dbReference type="PROSITE" id="PS50255"/>
    </source>
</evidence>
<evidence type="ECO:0000256" key="9">
    <source>
        <dbReference type="ARBA" id="ARBA00022617"/>
    </source>
</evidence>
<evidence type="ECO:0000256" key="2">
    <source>
        <dbReference type="ARBA" id="ARBA00001970"/>
    </source>
</evidence>
<dbReference type="GO" id="GO:0005758">
    <property type="term" value="C:mitochondrial intermembrane space"/>
    <property type="evidence" value="ECO:0007669"/>
    <property type="project" value="UniProtKB-SubCell"/>
</dbReference>
<evidence type="ECO:0000256" key="1">
    <source>
        <dbReference type="ARBA" id="ARBA00001924"/>
    </source>
</evidence>
<dbReference type="GO" id="GO:0030151">
    <property type="term" value="F:molybdenum ion binding"/>
    <property type="evidence" value="ECO:0007669"/>
    <property type="project" value="InterPro"/>
</dbReference>
<keyword evidence="13" id="KW-0496">Mitochondrion</keyword>
<evidence type="ECO:0000313" key="18">
    <source>
        <dbReference type="Proteomes" id="UP000033483"/>
    </source>
</evidence>
<organism evidence="17 18">
    <name type="scientific">Thielaviopsis punctulata</name>
    <dbReference type="NCBI Taxonomy" id="72032"/>
    <lineage>
        <taxon>Eukaryota</taxon>
        <taxon>Fungi</taxon>
        <taxon>Dikarya</taxon>
        <taxon>Ascomycota</taxon>
        <taxon>Pezizomycotina</taxon>
        <taxon>Sordariomycetes</taxon>
        <taxon>Hypocreomycetidae</taxon>
        <taxon>Microascales</taxon>
        <taxon>Ceratocystidaceae</taxon>
        <taxon>Thielaviopsis</taxon>
    </lineage>
</organism>
<evidence type="ECO:0000256" key="8">
    <source>
        <dbReference type="ARBA" id="ARBA00022505"/>
    </source>
</evidence>
<accession>A0A0F4Z7V1</accession>
<dbReference type="InterPro" id="IPR000572">
    <property type="entry name" value="OxRdtase_Mopterin-bd_dom"/>
</dbReference>
<reference evidence="17 18" key="1">
    <citation type="submission" date="2015-03" db="EMBL/GenBank/DDBJ databases">
        <authorList>
            <person name="Radwan O."/>
            <person name="Al-Naeli F.A."/>
            <person name="Rendon G.A."/>
            <person name="Fields C."/>
        </authorList>
    </citation>
    <scope>NUCLEOTIDE SEQUENCE [LARGE SCALE GENOMIC DNA]</scope>
    <source>
        <strain evidence="17">CR-DP1</strain>
    </source>
</reference>
<name>A0A0F4Z7V1_9PEZI</name>
<sequence length="625" mass="68502">MATSLLSRFGRVAPSVRPCPTTSSPLTFNRSRCISMRRDFFRASFSLQTRRASSLPSSNSLSENPNKTSRDHPRSGAVRTLTLLASGGLTAAAVSWTLSEPDQHVHDNEATKTDAREPTSLPRFHLSEVRLHDGKSDRPWILHGDKVYDITDWIAGHPGGDVILRAAGGSVEPYWDIFSIHKTPHVYDILQQYLIGYVHLDDLVDGKIPQQAVEDPFSADPTRHTALRTLTAKPCNAEAPPSALASSFHTPNDLFYVRNHFWVPDVPRPDDHQLVIELPDGEAVAYSLAQLKRLFPAHSVDATLQCSGNRRKHMTAEAGPTNGLQWTTGGISHATWTGVRLSDVLAHAAAQHPESAATGAQHVHFSALEAYGASIPMSVATDARAEVLLAYEMNGAPLPRDHGFPLRALVPGHVAARSVKWLHKITLSDEESTSQWQRRDYKSFGPNERAPDWASAPSIQEMPVTSAITEAVLQDGPAADRKDVRVAGYAYSGGGRAITRVDVSTDGGRTWARARLLDDDRCNNTKENHVGSGKTWAWKRWEFTGPVALAPAASTEPSTVLKTDKNVDSPKEFMCSPDIVVKATDESYNTQPQEQASIYNARGNLATAWHRVRACEKCVPKAKQP</sequence>
<dbReference type="InterPro" id="IPR001199">
    <property type="entry name" value="Cyt_B5-like_heme/steroid-bd"/>
</dbReference>
<comment type="cofactor">
    <cofactor evidence="2">
        <name>heme b</name>
        <dbReference type="ChEBI" id="CHEBI:60344"/>
    </cofactor>
</comment>
<dbReference type="InterPro" id="IPR005066">
    <property type="entry name" value="MoCF_OxRdtse_dimer"/>
</dbReference>
<dbReference type="GO" id="GO:0008482">
    <property type="term" value="F:sulfite oxidase activity"/>
    <property type="evidence" value="ECO:0007669"/>
    <property type="project" value="UniProtKB-EC"/>
</dbReference>
<dbReference type="Proteomes" id="UP000033483">
    <property type="component" value="Unassembled WGS sequence"/>
</dbReference>
<evidence type="ECO:0000256" key="3">
    <source>
        <dbReference type="ARBA" id="ARBA00004569"/>
    </source>
</evidence>
<dbReference type="Gene3D" id="2.60.40.650">
    <property type="match status" value="1"/>
</dbReference>
<dbReference type="GO" id="GO:0006790">
    <property type="term" value="P:sulfur compound metabolic process"/>
    <property type="evidence" value="ECO:0007669"/>
    <property type="project" value="TreeGrafter"/>
</dbReference>
<evidence type="ECO:0000256" key="10">
    <source>
        <dbReference type="ARBA" id="ARBA00022723"/>
    </source>
</evidence>
<dbReference type="SUPFAM" id="SSF56524">
    <property type="entry name" value="Oxidoreductase molybdopterin-binding domain"/>
    <property type="match status" value="1"/>
</dbReference>
<dbReference type="PROSITE" id="PS50255">
    <property type="entry name" value="CYTOCHROME_B5_2"/>
    <property type="match status" value="1"/>
</dbReference>
<keyword evidence="18" id="KW-1185">Reference proteome</keyword>
<evidence type="ECO:0000256" key="5">
    <source>
        <dbReference type="ARBA" id="ARBA00012505"/>
    </source>
</evidence>
<proteinExistence type="predicted"/>
<evidence type="ECO:0000256" key="13">
    <source>
        <dbReference type="ARBA" id="ARBA00023128"/>
    </source>
</evidence>
<evidence type="ECO:0000256" key="15">
    <source>
        <dbReference type="SAM" id="MobiDB-lite"/>
    </source>
</evidence>
<feature type="domain" description="Cytochrome b5 heme-binding" evidence="16">
    <location>
        <begin position="121"/>
        <end position="199"/>
    </location>
</feature>
<gene>
    <name evidence="17" type="ORF">TD95_000153</name>
</gene>
<evidence type="ECO:0000256" key="11">
    <source>
        <dbReference type="ARBA" id="ARBA00023002"/>
    </source>
</evidence>
<dbReference type="GO" id="GO:0020037">
    <property type="term" value="F:heme binding"/>
    <property type="evidence" value="ECO:0007669"/>
    <property type="project" value="TreeGrafter"/>
</dbReference>
<dbReference type="PANTHER" id="PTHR19372">
    <property type="entry name" value="SULFITE REDUCTASE"/>
    <property type="match status" value="1"/>
</dbReference>
<dbReference type="PANTHER" id="PTHR19372:SF7">
    <property type="entry name" value="SULFITE OXIDASE, MITOCHONDRIAL"/>
    <property type="match status" value="1"/>
</dbReference>
<dbReference type="EC" id="1.7.1.3" evidence="6"/>
<evidence type="ECO:0000256" key="14">
    <source>
        <dbReference type="ARBA" id="ARBA00049155"/>
    </source>
</evidence>
<dbReference type="SUPFAM" id="SSF55856">
    <property type="entry name" value="Cytochrome b5-like heme/steroid binding domain"/>
    <property type="match status" value="1"/>
</dbReference>
<dbReference type="InterPro" id="IPR036400">
    <property type="entry name" value="Cyt_B5-like_heme/steroid_sf"/>
</dbReference>
<dbReference type="FunFam" id="3.10.120.10:FF:000007">
    <property type="entry name" value="Sulfite oxidase, mitochondrial"/>
    <property type="match status" value="1"/>
</dbReference>
<dbReference type="GO" id="GO:0043546">
    <property type="term" value="F:molybdopterin cofactor binding"/>
    <property type="evidence" value="ECO:0007669"/>
    <property type="project" value="TreeGrafter"/>
</dbReference>
<feature type="compositionally biased region" description="Low complexity" evidence="15">
    <location>
        <begin position="53"/>
        <end position="66"/>
    </location>
</feature>
<dbReference type="GO" id="GO:0050464">
    <property type="term" value="F:nitrate reductase (NADPH) activity"/>
    <property type="evidence" value="ECO:0007669"/>
    <property type="project" value="UniProtKB-EC"/>
</dbReference>
<evidence type="ECO:0000256" key="6">
    <source>
        <dbReference type="ARBA" id="ARBA00012673"/>
    </source>
</evidence>
<dbReference type="InterPro" id="IPR008335">
    <property type="entry name" value="Mopterin_OxRdtase_euk"/>
</dbReference>
<comment type="catalytic activity">
    <reaction evidence="14">
        <text>nitrite + NADP(+) + H2O = nitrate + NADPH + H(+)</text>
        <dbReference type="Rhea" id="RHEA:19061"/>
        <dbReference type="ChEBI" id="CHEBI:15377"/>
        <dbReference type="ChEBI" id="CHEBI:15378"/>
        <dbReference type="ChEBI" id="CHEBI:16301"/>
        <dbReference type="ChEBI" id="CHEBI:17632"/>
        <dbReference type="ChEBI" id="CHEBI:57783"/>
        <dbReference type="ChEBI" id="CHEBI:58349"/>
        <dbReference type="EC" id="1.7.1.3"/>
    </reaction>
</comment>
<evidence type="ECO:0000256" key="4">
    <source>
        <dbReference type="ARBA" id="ARBA00004971"/>
    </source>
</evidence>
<comment type="caution">
    <text evidence="17">The sequence shown here is derived from an EMBL/GenBank/DDBJ whole genome shotgun (WGS) entry which is preliminary data.</text>
</comment>
<keyword evidence="12" id="KW-0408">Iron</keyword>
<dbReference type="Pfam" id="PF00174">
    <property type="entry name" value="Oxidored_molyb"/>
    <property type="match status" value="1"/>
</dbReference>
<dbReference type="Gene3D" id="3.90.420.10">
    <property type="entry name" value="Oxidoreductase, molybdopterin-binding domain"/>
    <property type="match status" value="1"/>
</dbReference>
<dbReference type="Gene3D" id="3.10.120.10">
    <property type="entry name" value="Cytochrome b5-like heme/steroid binding domain"/>
    <property type="match status" value="1"/>
</dbReference>